<comment type="caution">
    <text evidence="1">The sequence shown here is derived from an EMBL/GenBank/DDBJ whole genome shotgun (WGS) entry which is preliminary data.</text>
</comment>
<evidence type="ECO:0000313" key="2">
    <source>
        <dbReference type="Proteomes" id="UP000019494"/>
    </source>
</evidence>
<name>W9GFZ6_9MICO</name>
<protein>
    <submittedName>
        <fullName evidence="1">Uncharacterized protein</fullName>
    </submittedName>
</protein>
<evidence type="ECO:0000313" key="1">
    <source>
        <dbReference type="EMBL" id="EWT04980.1"/>
    </source>
</evidence>
<organism evidence="1 2">
    <name type="scientific">Intrasporangium chromatireducens Q5-1</name>
    <dbReference type="NCBI Taxonomy" id="584657"/>
    <lineage>
        <taxon>Bacteria</taxon>
        <taxon>Bacillati</taxon>
        <taxon>Actinomycetota</taxon>
        <taxon>Actinomycetes</taxon>
        <taxon>Micrococcales</taxon>
        <taxon>Intrasporangiaceae</taxon>
        <taxon>Intrasporangium</taxon>
    </lineage>
</organism>
<dbReference type="AlphaFoldDB" id="W9GFZ6"/>
<dbReference type="RefSeq" id="WP_034718935.1">
    <property type="nucleotide sequence ID" value="NZ_AWQS01000161.1"/>
</dbReference>
<proteinExistence type="predicted"/>
<accession>W9GFZ6</accession>
<dbReference type="EMBL" id="AWQS01000161">
    <property type="protein sequence ID" value="EWT04980.1"/>
    <property type="molecule type" value="Genomic_DNA"/>
</dbReference>
<dbReference type="Proteomes" id="UP000019494">
    <property type="component" value="Unassembled WGS sequence"/>
</dbReference>
<gene>
    <name evidence="1" type="ORF">N864_02295</name>
</gene>
<keyword evidence="2" id="KW-1185">Reference proteome</keyword>
<reference evidence="2" key="1">
    <citation type="submission" date="2013-08" db="EMBL/GenBank/DDBJ databases">
        <title>Intrasporangium oryzae NRRL B-24470.</title>
        <authorList>
            <person name="Liu H."/>
            <person name="Wang G."/>
        </authorList>
    </citation>
    <scope>NUCLEOTIDE SEQUENCE [LARGE SCALE GENOMIC DNA]</scope>
    <source>
        <strain evidence="2">Q5-1</strain>
    </source>
</reference>
<sequence length="72" mass="7367">MGPPQGVTRAGGQFRYEALQDGGREATSSMSVVQGDLLDDAARHAVVVVAAGSDDGGGVSTHCHLEQQAGMR</sequence>